<dbReference type="AlphaFoldDB" id="A0A140GRT7"/>
<dbReference type="EMBL" id="CP013615">
    <property type="protein sequence ID" value="AMN31246.1"/>
    <property type="molecule type" value="Genomic_DNA"/>
</dbReference>
<accession>A0A140GRT7</accession>
<organism evidence="1 2">
    <name type="scientific">Clostridium perfringens</name>
    <dbReference type="NCBI Taxonomy" id="1502"/>
    <lineage>
        <taxon>Bacteria</taxon>
        <taxon>Bacillati</taxon>
        <taxon>Bacillota</taxon>
        <taxon>Clostridia</taxon>
        <taxon>Eubacteriales</taxon>
        <taxon>Clostridiaceae</taxon>
        <taxon>Clostridium</taxon>
    </lineage>
</organism>
<reference evidence="1 2" key="1">
    <citation type="journal article" date="2016" name="PLoS ONE">
        <title>Plasmid Characterization and Chromosome Analysis of Two netF+ Clostridium perfringens Isolates Associated with Foal and Canine Necrotizing Enteritis.</title>
        <authorList>
            <person name="Mehdizadeh Gohari I."/>
            <person name="Kropinski A.M."/>
            <person name="Weese S.J."/>
            <person name="Parreira V.R."/>
            <person name="Whitehead A.E."/>
            <person name="Boerlin P."/>
            <person name="Prescott J.F."/>
        </authorList>
    </citation>
    <scope>NUCLEOTIDE SEQUENCE [LARGE SCALE GENOMIC DNA]</scope>
    <source>
        <strain evidence="1 2">JP838</strain>
        <plasmid evidence="2">Plasmid pJFP838A</plasmid>
    </source>
</reference>
<sequence>MSITKVLQKISKTSSCSGELKDLKDRTSLLLSEIKQGNYLIDSIEEQISIIKFERETILNILGKGNLKDKNDDITLLLLEIDDLLYSDAVKFREEIIQIFNEYDFQNMSEEAIQSENNDFYNKNGLDKLISLLNDISDKLDLEYVEGKLHMNYVSKYAYRLSFMQIHSFQSQIKYLVDDNPIEAINSIYEFINNGFSINNKEPFWMCEKLILRVMIDSILNYLNDKNSMNLSEEV</sequence>
<dbReference type="RefSeq" id="WP_061429832.1">
    <property type="nucleotide sequence ID" value="NZ_CATNZX010000014.1"/>
</dbReference>
<gene>
    <name evidence="1" type="ORF">JFP838_pA0330</name>
</gene>
<geneLocation type="plasmid" evidence="1 2">
    <name>pJFP838A</name>
</geneLocation>
<dbReference type="PATRIC" id="fig|1502.177.peg.3540"/>
<protein>
    <submittedName>
        <fullName evidence="1">Uncharacterized protein</fullName>
    </submittedName>
</protein>
<proteinExistence type="predicted"/>
<evidence type="ECO:0000313" key="1">
    <source>
        <dbReference type="EMBL" id="AMN31246.1"/>
    </source>
</evidence>
<keyword evidence="1" id="KW-0614">Plasmid</keyword>
<name>A0A140GRT7_CLOPF</name>
<evidence type="ECO:0000313" key="2">
    <source>
        <dbReference type="Proteomes" id="UP000070260"/>
    </source>
</evidence>
<dbReference type="Proteomes" id="UP000070260">
    <property type="component" value="Plasmid pJFP838A"/>
</dbReference>